<dbReference type="InterPro" id="IPR006578">
    <property type="entry name" value="MADF-dom"/>
</dbReference>
<dbReference type="RefSeq" id="XP_028254407.1">
    <property type="nucleotide sequence ID" value="XM_028398606.1"/>
</dbReference>
<dbReference type="RefSeq" id="XP_028254398.1">
    <property type="nucleotide sequence ID" value="XM_028398597.1"/>
</dbReference>
<dbReference type="Pfam" id="PF10545">
    <property type="entry name" value="MADF_DNA_bdg"/>
    <property type="match status" value="1"/>
</dbReference>
<feature type="domain" description="MADF" evidence="2">
    <location>
        <begin position="7"/>
        <end position="96"/>
    </location>
</feature>
<feature type="region of interest" description="Disordered" evidence="1">
    <location>
        <begin position="146"/>
        <end position="171"/>
    </location>
</feature>
<evidence type="ECO:0000313" key="5">
    <source>
        <dbReference type="RefSeq" id="XP_028254407.1"/>
    </source>
</evidence>
<dbReference type="OrthoDB" id="5803771at2759"/>
<dbReference type="GeneID" id="114430303"/>
<dbReference type="Proteomes" id="UP000515145">
    <property type="component" value="Unplaced"/>
</dbReference>
<evidence type="ECO:0000256" key="1">
    <source>
        <dbReference type="SAM" id="MobiDB-lite"/>
    </source>
</evidence>
<gene>
    <name evidence="5" type="primary">LOC114430303</name>
    <name evidence="4" type="synonym">LOC114430289</name>
    <name evidence="6" type="synonym">LOC114430721</name>
</gene>
<sequence>MDVFEEQLAEAVRRYEHLYNTSLRTYKDTQMANNSWKEIAAVLCKEESVCRKKWRHLRDRFAKAKRRVHNCKSGDPGGQKFPVVYTALQWLEPHVKHRETSTNLDLDTLDEQSVADPEEGGSCTTDVCSIAELEYTVLDAAPPVASTPLHGRTVPLPATPPSPRRTGRKRMRGNQTCLDFEGALAILDKRRAEREELMQAGRRDAVQQLMDPCARYMLHVTDFMRALPPQALRNFKWQLQNLMHKTEQEVEQGNLEGYSRLS</sequence>
<dbReference type="PROSITE" id="PS51029">
    <property type="entry name" value="MADF"/>
    <property type="match status" value="1"/>
</dbReference>
<evidence type="ECO:0000313" key="4">
    <source>
        <dbReference type="RefSeq" id="XP_028254398.1"/>
    </source>
</evidence>
<evidence type="ECO:0000313" key="6">
    <source>
        <dbReference type="RefSeq" id="XP_028254487.1"/>
    </source>
</evidence>
<evidence type="ECO:0000313" key="3">
    <source>
        <dbReference type="Proteomes" id="UP000515145"/>
    </source>
</evidence>
<reference evidence="4 5" key="1">
    <citation type="submission" date="2025-04" db="UniProtKB">
        <authorList>
            <consortium name="RefSeq"/>
        </authorList>
    </citation>
    <scope>IDENTIFICATION</scope>
</reference>
<protein>
    <submittedName>
        <fullName evidence="4">Uncharacterized protein LOC114430289</fullName>
    </submittedName>
    <submittedName>
        <fullName evidence="5">Uncharacterized protein LOC114430303</fullName>
    </submittedName>
    <submittedName>
        <fullName evidence="6">Uncharacterized protein LOC114430721</fullName>
    </submittedName>
</protein>
<name>A0A6P7HV17_9TELE</name>
<dbReference type="GO" id="GO:0005667">
    <property type="term" value="C:transcription regulator complex"/>
    <property type="evidence" value="ECO:0007669"/>
    <property type="project" value="TreeGrafter"/>
</dbReference>
<keyword evidence="3" id="KW-1185">Reference proteome</keyword>
<proteinExistence type="predicted"/>
<evidence type="ECO:0000259" key="2">
    <source>
        <dbReference type="PROSITE" id="PS51029"/>
    </source>
</evidence>
<dbReference type="InterPro" id="IPR039353">
    <property type="entry name" value="TF_Adf1"/>
</dbReference>
<dbReference type="GO" id="GO:0005634">
    <property type="term" value="C:nucleus"/>
    <property type="evidence" value="ECO:0007669"/>
    <property type="project" value="TreeGrafter"/>
</dbReference>
<organism evidence="3 5">
    <name type="scientific">Parambassis ranga</name>
    <name type="common">Indian glassy fish</name>
    <dbReference type="NCBI Taxonomy" id="210632"/>
    <lineage>
        <taxon>Eukaryota</taxon>
        <taxon>Metazoa</taxon>
        <taxon>Chordata</taxon>
        <taxon>Craniata</taxon>
        <taxon>Vertebrata</taxon>
        <taxon>Euteleostomi</taxon>
        <taxon>Actinopterygii</taxon>
        <taxon>Neopterygii</taxon>
        <taxon>Teleostei</taxon>
        <taxon>Neoteleostei</taxon>
        <taxon>Acanthomorphata</taxon>
        <taxon>Ovalentaria</taxon>
        <taxon>Ambassidae</taxon>
        <taxon>Parambassis</taxon>
    </lineage>
</organism>
<dbReference type="PANTHER" id="PTHR12243:SF67">
    <property type="entry name" value="COREPRESSOR OF PANGOLIN, ISOFORM A-RELATED"/>
    <property type="match status" value="1"/>
</dbReference>
<accession>A0A6P7HV17</accession>
<dbReference type="GO" id="GO:0006357">
    <property type="term" value="P:regulation of transcription by RNA polymerase II"/>
    <property type="evidence" value="ECO:0007669"/>
    <property type="project" value="TreeGrafter"/>
</dbReference>
<dbReference type="AlphaFoldDB" id="A0A6P7HV17"/>
<dbReference type="SMART" id="SM00595">
    <property type="entry name" value="MADF"/>
    <property type="match status" value="1"/>
</dbReference>
<dbReference type="PANTHER" id="PTHR12243">
    <property type="entry name" value="MADF DOMAIN TRANSCRIPTION FACTOR"/>
    <property type="match status" value="1"/>
</dbReference>
<dbReference type="RefSeq" id="XP_028254487.1">
    <property type="nucleotide sequence ID" value="XM_028398686.1"/>
</dbReference>